<name>A0A644UFA4_9ZZZZ</name>
<comment type="caution">
    <text evidence="1">The sequence shown here is derived from an EMBL/GenBank/DDBJ whole genome shotgun (WGS) entry which is preliminary data.</text>
</comment>
<gene>
    <name evidence="1" type="ORF">SDC9_23439</name>
</gene>
<sequence length="148" mass="16795">MLMSSCVIMAPRRASDDMYTRSEISSGKYSITFIETTAEDIIQKGDSQIYLFASWCPYSLAHLRQLKKNEISGISFVSSNYDCKSMDRLFKNNLDTIYILSNRNYGQAEGLKIKQFASELLGEESDLSGVPQQFVKKGNKYVRSETVN</sequence>
<evidence type="ECO:0000313" key="1">
    <source>
        <dbReference type="EMBL" id="MPL77583.1"/>
    </source>
</evidence>
<accession>A0A644UFA4</accession>
<organism evidence="1">
    <name type="scientific">bioreactor metagenome</name>
    <dbReference type="NCBI Taxonomy" id="1076179"/>
    <lineage>
        <taxon>unclassified sequences</taxon>
        <taxon>metagenomes</taxon>
        <taxon>ecological metagenomes</taxon>
    </lineage>
</organism>
<dbReference type="AlphaFoldDB" id="A0A644UFA4"/>
<evidence type="ECO:0008006" key="2">
    <source>
        <dbReference type="Google" id="ProtNLM"/>
    </source>
</evidence>
<protein>
    <recommendedName>
        <fullName evidence="2">Thioredoxin-like fold domain-containing protein</fullName>
    </recommendedName>
</protein>
<proteinExistence type="predicted"/>
<reference evidence="1" key="1">
    <citation type="submission" date="2019-08" db="EMBL/GenBank/DDBJ databases">
        <authorList>
            <person name="Kucharzyk K."/>
            <person name="Murdoch R.W."/>
            <person name="Higgins S."/>
            <person name="Loffler F."/>
        </authorList>
    </citation>
    <scope>NUCLEOTIDE SEQUENCE</scope>
</reference>
<dbReference type="EMBL" id="VSSQ01000108">
    <property type="protein sequence ID" value="MPL77583.1"/>
    <property type="molecule type" value="Genomic_DNA"/>
</dbReference>